<feature type="binding site" evidence="5">
    <location>
        <begin position="130"/>
        <end position="132"/>
    </location>
    <ligand>
        <name>substrate</name>
    </ligand>
</feature>
<feature type="binding site" evidence="5">
    <location>
        <position position="210"/>
    </location>
    <ligand>
        <name>substrate</name>
    </ligand>
</feature>
<evidence type="ECO:0000256" key="6">
    <source>
        <dbReference type="PIRSR" id="PIRSR604574-2"/>
    </source>
</evidence>
<dbReference type="EMBL" id="NTJD01000006">
    <property type="protein sequence ID" value="PCD76392.1"/>
    <property type="molecule type" value="Genomic_DNA"/>
</dbReference>
<evidence type="ECO:0000256" key="3">
    <source>
        <dbReference type="ARBA" id="ARBA00023002"/>
    </source>
</evidence>
<comment type="caution">
    <text evidence="8">The sequence shown here is derived from an EMBL/GenBank/DDBJ whole genome shotgun (WGS) entry which is preliminary data.</text>
</comment>
<feature type="domain" description="Fe2OG dioxygenase" evidence="7">
    <location>
        <begin position="162"/>
        <end position="263"/>
    </location>
</feature>
<organism evidence="8 9">
    <name type="scientific">Pseudothioclava arenosa</name>
    <dbReference type="NCBI Taxonomy" id="1795308"/>
    <lineage>
        <taxon>Bacteria</taxon>
        <taxon>Pseudomonadati</taxon>
        <taxon>Pseudomonadota</taxon>
        <taxon>Alphaproteobacteria</taxon>
        <taxon>Rhodobacterales</taxon>
        <taxon>Paracoccaceae</taxon>
        <taxon>Pseudothioclava</taxon>
    </lineage>
</organism>
<feature type="binding site" evidence="5">
    <location>
        <position position="123"/>
    </location>
    <ligand>
        <name>substrate</name>
    </ligand>
</feature>
<evidence type="ECO:0000256" key="1">
    <source>
        <dbReference type="ARBA" id="ARBA00022723"/>
    </source>
</evidence>
<feature type="binding site" evidence="6">
    <location>
        <position position="236"/>
    </location>
    <ligand>
        <name>Fe cation</name>
        <dbReference type="ChEBI" id="CHEBI:24875"/>
        <note>catalytic</note>
    </ligand>
</feature>
<feature type="binding site" evidence="5">
    <location>
        <begin position="254"/>
        <end position="260"/>
    </location>
    <ligand>
        <name>2-oxoglutarate</name>
        <dbReference type="ChEBI" id="CHEBI:16810"/>
    </ligand>
</feature>
<proteinExistence type="predicted"/>
<feature type="binding site" evidence="6">
    <location>
        <position position="180"/>
    </location>
    <ligand>
        <name>Fe cation</name>
        <dbReference type="ChEBI" id="CHEBI:24875"/>
        <note>catalytic</note>
    </ligand>
</feature>
<dbReference type="InterPro" id="IPR005123">
    <property type="entry name" value="Oxoglu/Fe-dep_dioxygenase_dom"/>
</dbReference>
<dbReference type="PROSITE" id="PS51471">
    <property type="entry name" value="FE2OG_OXY"/>
    <property type="match status" value="1"/>
</dbReference>
<keyword evidence="3" id="KW-0560">Oxidoreductase</keyword>
<evidence type="ECO:0000259" key="7">
    <source>
        <dbReference type="PROSITE" id="PS51471"/>
    </source>
</evidence>
<name>A0A2A4CQ65_9RHOB</name>
<keyword evidence="4 6" id="KW-0408">Iron</keyword>
<evidence type="ECO:0000313" key="9">
    <source>
        <dbReference type="Proteomes" id="UP000243507"/>
    </source>
</evidence>
<dbReference type="Gene3D" id="2.60.120.590">
    <property type="entry name" value="Alpha-ketoglutarate-dependent dioxygenase AlkB-like"/>
    <property type="match status" value="1"/>
</dbReference>
<dbReference type="AlphaFoldDB" id="A0A2A4CQ65"/>
<dbReference type="GO" id="GO:0008198">
    <property type="term" value="F:ferrous iron binding"/>
    <property type="evidence" value="ECO:0007669"/>
    <property type="project" value="TreeGrafter"/>
</dbReference>
<evidence type="ECO:0000313" key="8">
    <source>
        <dbReference type="EMBL" id="PCD76392.1"/>
    </source>
</evidence>
<dbReference type="PANTHER" id="PTHR16557">
    <property type="entry name" value="ALKYLATED DNA REPAIR PROTEIN ALKB-RELATED"/>
    <property type="match status" value="1"/>
</dbReference>
<dbReference type="GO" id="GO:0035513">
    <property type="term" value="P:oxidative RNA demethylation"/>
    <property type="evidence" value="ECO:0007669"/>
    <property type="project" value="TreeGrafter"/>
</dbReference>
<dbReference type="GO" id="GO:0005737">
    <property type="term" value="C:cytoplasm"/>
    <property type="evidence" value="ECO:0007669"/>
    <property type="project" value="TreeGrafter"/>
</dbReference>
<feature type="binding site" evidence="5">
    <location>
        <begin position="169"/>
        <end position="171"/>
    </location>
    <ligand>
        <name>2-oxoglutarate</name>
        <dbReference type="ChEBI" id="CHEBI:16810"/>
    </ligand>
</feature>
<dbReference type="InterPro" id="IPR004574">
    <property type="entry name" value="Alkb"/>
</dbReference>
<sequence length="263" mass="29198">MAELRSCKAPGPYPVVSVLSAPAEPVRQRLPGVYREGKMPLQEPDQAEDCFKMDELPPITPKRPDPVEIRGFRHYPGWLSPKEQAAMLEDLRALVARAPLFSPMTPYGKPMRVRMTSAGRFGWYSDRRGYRYIEHHPSGSDWPPIPASVLAIWRAVSGSARDPDCCLVNFYAEDAKMGLHQDRDEADFTQPVVSISLGDDGLFRIGNETRGGKTQSLWLRSGDVLVMGGSARLLYHGIDRIAPGTSPLMPKGGRINLTLRVVT</sequence>
<dbReference type="GO" id="GO:0035515">
    <property type="term" value="F:oxidative RNA demethylase activity"/>
    <property type="evidence" value="ECO:0007669"/>
    <property type="project" value="TreeGrafter"/>
</dbReference>
<protein>
    <submittedName>
        <fullName evidence="8">Alkylated DNA repair dioxygenase</fullName>
    </submittedName>
</protein>
<keyword evidence="2 8" id="KW-0223">Dioxygenase</keyword>
<dbReference type="PANTHER" id="PTHR16557:SF2">
    <property type="entry name" value="NUCLEIC ACID DIOXYGENASE ALKBH1"/>
    <property type="match status" value="1"/>
</dbReference>
<dbReference type="GO" id="GO:0035516">
    <property type="term" value="F:broad specificity oxidative DNA demethylase activity"/>
    <property type="evidence" value="ECO:0007669"/>
    <property type="project" value="TreeGrafter"/>
</dbReference>
<reference evidence="8 9" key="1">
    <citation type="submission" date="2017-09" db="EMBL/GenBank/DDBJ databases">
        <title>A multilocus sequence analysis scheme for characterization of bacteria in the genus Thioclava.</title>
        <authorList>
            <person name="Liu Y."/>
            <person name="Shao Z."/>
        </authorList>
    </citation>
    <scope>NUCLEOTIDE SEQUENCE [LARGE SCALE GENOMIC DNA]</scope>
    <source>
        <strain evidence="8 9">CAU 1312</strain>
    </source>
</reference>
<keyword evidence="1 6" id="KW-0479">Metal-binding</keyword>
<evidence type="ECO:0000256" key="2">
    <source>
        <dbReference type="ARBA" id="ARBA00022964"/>
    </source>
</evidence>
<dbReference type="Proteomes" id="UP000243507">
    <property type="component" value="Unassembled WGS sequence"/>
</dbReference>
<dbReference type="SUPFAM" id="SSF51197">
    <property type="entry name" value="Clavaminate synthase-like"/>
    <property type="match status" value="1"/>
</dbReference>
<dbReference type="InterPro" id="IPR037151">
    <property type="entry name" value="AlkB-like_sf"/>
</dbReference>
<accession>A0A2A4CQ65</accession>
<gene>
    <name evidence="8" type="ORF">CLN94_09400</name>
</gene>
<comment type="cofactor">
    <cofactor evidence="6">
        <name>Fe(2+)</name>
        <dbReference type="ChEBI" id="CHEBI:29033"/>
    </cofactor>
    <text evidence="6">Binds 1 Fe(2+) ion per subunit.</text>
</comment>
<dbReference type="Pfam" id="PF13532">
    <property type="entry name" value="2OG-FeII_Oxy_2"/>
    <property type="match status" value="1"/>
</dbReference>
<evidence type="ECO:0000256" key="5">
    <source>
        <dbReference type="PIRSR" id="PIRSR604574-1"/>
    </source>
</evidence>
<keyword evidence="9" id="KW-1185">Reference proteome</keyword>
<dbReference type="InterPro" id="IPR027450">
    <property type="entry name" value="AlkB-like"/>
</dbReference>
<feature type="binding site" evidence="5">
    <location>
        <position position="184"/>
    </location>
    <ligand>
        <name>substrate</name>
    </ligand>
</feature>
<evidence type="ECO:0000256" key="4">
    <source>
        <dbReference type="ARBA" id="ARBA00023004"/>
    </source>
</evidence>
<feature type="binding site" evidence="6">
    <location>
        <position position="182"/>
    </location>
    <ligand>
        <name>Fe cation</name>
        <dbReference type="ChEBI" id="CHEBI:24875"/>
        <note>catalytic</note>
    </ligand>
</feature>